<dbReference type="GO" id="GO:0005975">
    <property type="term" value="P:carbohydrate metabolic process"/>
    <property type="evidence" value="ECO:0007669"/>
    <property type="project" value="InterPro"/>
</dbReference>
<dbReference type="EMBL" id="FR824060">
    <property type="protein sequence ID" value="CCA15769.1"/>
    <property type="molecule type" value="Genomic_DNA"/>
</dbReference>
<proteinExistence type="predicted"/>
<reference evidence="1" key="1">
    <citation type="journal article" date="2011" name="PLoS Biol.">
        <title>Gene gain and loss during evolution of obligate parasitism in the white rust pathogen of Arabidopsis thaliana.</title>
        <authorList>
            <person name="Kemen E."/>
            <person name="Gardiner A."/>
            <person name="Schultz-Larsen T."/>
            <person name="Kemen A.C."/>
            <person name="Balmuth A.L."/>
            <person name="Robert-Seilaniantz A."/>
            <person name="Bailey K."/>
            <person name="Holub E."/>
            <person name="Studholme D.J."/>
            <person name="Maclean D."/>
            <person name="Jones J.D."/>
        </authorList>
    </citation>
    <scope>NUCLEOTIDE SEQUENCE</scope>
</reference>
<protein>
    <submittedName>
        <fullName evidence="1">Carbohydrate esterase putative</fullName>
    </submittedName>
</protein>
<dbReference type="PANTHER" id="PTHR10587:SF137">
    <property type="entry name" value="4-DEOXY-4-FORMAMIDO-L-ARABINOSE-PHOSPHOUNDECAPRENOL DEFORMYLASE ARND-RELATED"/>
    <property type="match status" value="1"/>
</dbReference>
<dbReference type="AlphaFoldDB" id="F0W3X4"/>
<reference evidence="1" key="2">
    <citation type="submission" date="2011-02" db="EMBL/GenBank/DDBJ databases">
        <authorList>
            <person name="MacLean D."/>
        </authorList>
    </citation>
    <scope>NUCLEOTIDE SEQUENCE</scope>
</reference>
<name>F0W3X4_9STRA</name>
<organism evidence="1">
    <name type="scientific">Albugo laibachii Nc14</name>
    <dbReference type="NCBI Taxonomy" id="890382"/>
    <lineage>
        <taxon>Eukaryota</taxon>
        <taxon>Sar</taxon>
        <taxon>Stramenopiles</taxon>
        <taxon>Oomycota</taxon>
        <taxon>Peronosporomycetes</taxon>
        <taxon>Albuginales</taxon>
        <taxon>Albuginaceae</taxon>
        <taxon>Albugo</taxon>
    </lineage>
</organism>
<dbReference type="SUPFAM" id="SSF88713">
    <property type="entry name" value="Glycoside hydrolase/deacetylase"/>
    <property type="match status" value="1"/>
</dbReference>
<dbReference type="HOGENOM" id="CLU_021264_3_1_1"/>
<gene>
    <name evidence="1" type="primary">AlNc14C15G1675</name>
    <name evidence="1" type="ORF">ALNC14_019120</name>
</gene>
<dbReference type="InterPro" id="IPR011330">
    <property type="entry name" value="Glyco_hydro/deAcase_b/a-brl"/>
</dbReference>
<dbReference type="Gene3D" id="3.20.20.370">
    <property type="entry name" value="Glycoside hydrolase/deacetylase"/>
    <property type="match status" value="1"/>
</dbReference>
<dbReference type="PANTHER" id="PTHR10587">
    <property type="entry name" value="GLYCOSYL TRANSFERASE-RELATED"/>
    <property type="match status" value="1"/>
</dbReference>
<sequence>MTRIVDEGHTLGNHLTEDRPSIRDNLKTFEGKIKECENAIMKYQIRGRGKHAHKMKSKWLRPASGWFTSQMFHVIQKHGYRVCLGSVYPHDAQIKSEFINSLYLKNRTKSGSILLVHDRPWTIGVLKEALPDLTSDFKFISVDELYDLHESKS</sequence>
<dbReference type="InterPro" id="IPR050248">
    <property type="entry name" value="Polysacc_deacetylase_ArnD"/>
</dbReference>
<evidence type="ECO:0000313" key="1">
    <source>
        <dbReference type="EMBL" id="CCA15769.1"/>
    </source>
</evidence>
<accession>F0W3X4</accession>